<dbReference type="PANTHER" id="PTHR14136:SF37">
    <property type="entry name" value="PENTAPEPTIDE REPEAT-CONTAINING PROTEIN"/>
    <property type="match status" value="1"/>
</dbReference>
<keyword evidence="2" id="KW-1185">Reference proteome</keyword>
<protein>
    <recommendedName>
        <fullName evidence="3">Pentapeptide repeat-containing protein</fullName>
    </recommendedName>
</protein>
<dbReference type="EMBL" id="CAKJTJ010000071">
    <property type="protein sequence ID" value="CAG9623733.1"/>
    <property type="molecule type" value="Genomic_DNA"/>
</dbReference>
<organism evidence="1 2">
    <name type="scientific">Sutcliffiella rhizosphaerae</name>
    <dbReference type="NCBI Taxonomy" id="2880967"/>
    <lineage>
        <taxon>Bacteria</taxon>
        <taxon>Bacillati</taxon>
        <taxon>Bacillota</taxon>
        <taxon>Bacilli</taxon>
        <taxon>Bacillales</taxon>
        <taxon>Bacillaceae</taxon>
        <taxon>Sutcliffiella</taxon>
    </lineage>
</organism>
<dbReference type="InterPro" id="IPR051082">
    <property type="entry name" value="Pentapeptide-BTB/POZ_domain"/>
</dbReference>
<dbReference type="SUPFAM" id="SSF141571">
    <property type="entry name" value="Pentapeptide repeat-like"/>
    <property type="match status" value="1"/>
</dbReference>
<comment type="caution">
    <text evidence="1">The sequence shown here is derived from an EMBL/GenBank/DDBJ whole genome shotgun (WGS) entry which is preliminary data.</text>
</comment>
<reference evidence="1 2" key="1">
    <citation type="submission" date="2021-10" db="EMBL/GenBank/DDBJ databases">
        <authorList>
            <person name="Criscuolo A."/>
        </authorList>
    </citation>
    <scope>NUCLEOTIDE SEQUENCE [LARGE SCALE GENOMIC DNA]</scope>
    <source>
        <strain evidence="2">CIP 111883</strain>
    </source>
</reference>
<dbReference type="PANTHER" id="PTHR14136">
    <property type="entry name" value="BTB_POZ DOMAIN-CONTAINING PROTEIN KCTD9"/>
    <property type="match status" value="1"/>
</dbReference>
<dbReference type="InterPro" id="IPR001646">
    <property type="entry name" value="5peptide_repeat"/>
</dbReference>
<dbReference type="RefSeq" id="WP_230505460.1">
    <property type="nucleotide sequence ID" value="NZ_CAKJTJ010000071.1"/>
</dbReference>
<dbReference type="Proteomes" id="UP000789833">
    <property type="component" value="Unassembled WGS sequence"/>
</dbReference>
<evidence type="ECO:0000313" key="1">
    <source>
        <dbReference type="EMBL" id="CAG9623733.1"/>
    </source>
</evidence>
<evidence type="ECO:0000313" key="2">
    <source>
        <dbReference type="Proteomes" id="UP000789833"/>
    </source>
</evidence>
<evidence type="ECO:0008006" key="3">
    <source>
        <dbReference type="Google" id="ProtNLM"/>
    </source>
</evidence>
<sequence length="283" mass="31663">MDKETAKNIRKSLTADCTKCFGLCCTALNIVPSSDFPINKPAGIPCVNLQSDYSCQIHSSLREKGYKGCTVFDCLGAGQVVSQVTFKGQSWRDYSEVRDKMFRVFPIMEQIHEMIAYTSEALSYDIPNVFSEKLSVQLEELQDLTALDAEQLLALDLVTYRFPLNQLLSESSKYIREHLIAKLPGTKNSKNYNHERADWVGKKLSGTDLRAVDLRGAYLIAAEMRSADLRGADFIGADLRDADLRGANLSTGIFLTQMQVNSAKGDRKTTLPAHIQRPSHWDQ</sequence>
<dbReference type="Pfam" id="PF00805">
    <property type="entry name" value="Pentapeptide"/>
    <property type="match status" value="1"/>
</dbReference>
<accession>A0ABM8YUR1</accession>
<dbReference type="Gene3D" id="2.160.20.80">
    <property type="entry name" value="E3 ubiquitin-protein ligase SopA"/>
    <property type="match status" value="1"/>
</dbReference>
<gene>
    <name evidence="1" type="ORF">BACCIP111883_04565</name>
</gene>
<name>A0ABM8YUR1_9BACI</name>
<proteinExistence type="predicted"/>